<dbReference type="Pfam" id="PF02627">
    <property type="entry name" value="CMD"/>
    <property type="match status" value="1"/>
</dbReference>
<dbReference type="SUPFAM" id="SSF69118">
    <property type="entry name" value="AhpD-like"/>
    <property type="match status" value="1"/>
</dbReference>
<keyword evidence="2" id="KW-0575">Peroxidase</keyword>
<dbReference type="InterPro" id="IPR029032">
    <property type="entry name" value="AhpD-like"/>
</dbReference>
<accession>A0A291MYI3</accession>
<dbReference type="NCBIfam" id="TIGR00778">
    <property type="entry name" value="ahpD_dom"/>
    <property type="match status" value="1"/>
</dbReference>
<dbReference type="AlphaFoldDB" id="A0A291MYI3"/>
<evidence type="ECO:0000313" key="3">
    <source>
        <dbReference type="Proteomes" id="UP000219422"/>
    </source>
</evidence>
<dbReference type="InterPro" id="IPR003779">
    <property type="entry name" value="CMD-like"/>
</dbReference>
<dbReference type="InterPro" id="IPR004675">
    <property type="entry name" value="AhpD_core"/>
</dbReference>
<feature type="domain" description="Carboxymuconolactone decarboxylase-like" evidence="1">
    <location>
        <begin position="44"/>
        <end position="119"/>
    </location>
</feature>
<dbReference type="RefSeq" id="WP_097383247.1">
    <property type="nucleotide sequence ID" value="NZ_CP023741.1"/>
</dbReference>
<proteinExistence type="predicted"/>
<gene>
    <name evidence="2" type="ORF">A6768_08230</name>
</gene>
<name>A0A291MYI3_SPHYA</name>
<evidence type="ECO:0000313" key="2">
    <source>
        <dbReference type="EMBL" id="ATI79995.1"/>
    </source>
</evidence>
<evidence type="ECO:0000259" key="1">
    <source>
        <dbReference type="Pfam" id="PF02627"/>
    </source>
</evidence>
<dbReference type="GO" id="GO:0051920">
    <property type="term" value="F:peroxiredoxin activity"/>
    <property type="evidence" value="ECO:0007669"/>
    <property type="project" value="InterPro"/>
</dbReference>
<protein>
    <submittedName>
        <fullName evidence="2">Alkylhydroperoxidase</fullName>
    </submittedName>
</protein>
<organism evidence="2 3">
    <name type="scientific">Sphingobium yanoikuyae</name>
    <name type="common">Sphingomonas yanoikuyae</name>
    <dbReference type="NCBI Taxonomy" id="13690"/>
    <lineage>
        <taxon>Bacteria</taxon>
        <taxon>Pseudomonadati</taxon>
        <taxon>Pseudomonadota</taxon>
        <taxon>Alphaproteobacteria</taxon>
        <taxon>Sphingomonadales</taxon>
        <taxon>Sphingomonadaceae</taxon>
        <taxon>Sphingobium</taxon>
    </lineage>
</organism>
<sequence length="182" mass="19065">MSRIKIPTRDEAPAAAKPTLDAVNAQLGRVPNFFRAIATSPAVLAAHGAMGHALGKALDVKTRERIALAVAAVNGCEYCNAAHSYTGYNFAHLSPEEIALARAGKAGEPKAAAAVAFAKKVAETRGKVDDADIEAVRAAGFDDARIVEIVAVVAENFFTNLINNVVRTDVDFPTIEAPLQAA</sequence>
<dbReference type="Proteomes" id="UP000219422">
    <property type="component" value="Chromosome"/>
</dbReference>
<dbReference type="EMBL" id="CP023741">
    <property type="protein sequence ID" value="ATI79995.1"/>
    <property type="molecule type" value="Genomic_DNA"/>
</dbReference>
<dbReference type="Gene3D" id="1.20.1290.10">
    <property type="entry name" value="AhpD-like"/>
    <property type="match status" value="1"/>
</dbReference>
<dbReference type="GeneID" id="57776820"/>
<dbReference type="PANTHER" id="PTHR35446:SF3">
    <property type="entry name" value="CMD DOMAIN-CONTAINING PROTEIN"/>
    <property type="match status" value="1"/>
</dbReference>
<reference evidence="2 3" key="1">
    <citation type="submission" date="2017-10" db="EMBL/GenBank/DDBJ databases">
        <title>Sphingobium yanoikuyae S72.</title>
        <authorList>
            <person name="Sanchez E."/>
            <person name="Bustos P."/>
            <person name="Mendoza P."/>
            <person name="Guo X."/>
            <person name="Mendoza A."/>
        </authorList>
    </citation>
    <scope>NUCLEOTIDE SEQUENCE [LARGE SCALE GENOMIC DNA]</scope>
    <source>
        <strain evidence="2 3">S72</strain>
    </source>
</reference>
<keyword evidence="2" id="KW-0560">Oxidoreductase</keyword>
<dbReference type="KEGG" id="sya:A6768_08230"/>
<dbReference type="PANTHER" id="PTHR35446">
    <property type="entry name" value="SI:CH211-175M2.5"/>
    <property type="match status" value="1"/>
</dbReference>